<gene>
    <name evidence="1" type="ORF">BS78_K095900</name>
</gene>
<evidence type="ECO:0000313" key="2">
    <source>
        <dbReference type="Proteomes" id="UP001164776"/>
    </source>
</evidence>
<reference evidence="1 2" key="1">
    <citation type="submission" date="2022-10" db="EMBL/GenBank/DDBJ databases">
        <title>WGS assembly of Paspalum vaginatum 540-79.</title>
        <authorList>
            <person name="Sun G."/>
            <person name="Wase N."/>
            <person name="Shu S."/>
            <person name="Jenkins J."/>
            <person name="Zhou B."/>
            <person name="Torres-Rodriguez J."/>
            <person name="Chen C."/>
            <person name="Sandor L."/>
            <person name="Plott C."/>
            <person name="Yoshinga Y."/>
            <person name="Daum C."/>
            <person name="Qi P."/>
            <person name="Barry K."/>
            <person name="Lipzen A."/>
            <person name="Berry L."/>
            <person name="Pedersen C."/>
            <person name="Gottilla T."/>
            <person name="Foltz A."/>
            <person name="Yu H."/>
            <person name="O'Malley R."/>
            <person name="Zhang C."/>
            <person name="Devos K."/>
            <person name="Sigmon B."/>
            <person name="Yu B."/>
            <person name="Obata T."/>
            <person name="Schmutz J."/>
            <person name="Schnable J."/>
        </authorList>
    </citation>
    <scope>NUCLEOTIDE SEQUENCE [LARGE SCALE GENOMIC DNA]</scope>
    <source>
        <strain evidence="2">cv. 540-79</strain>
    </source>
</reference>
<protein>
    <submittedName>
        <fullName evidence="1">Uncharacterized protein</fullName>
    </submittedName>
</protein>
<accession>A0A9W8CCM6</accession>
<organism evidence="1 2">
    <name type="scientific">Paspalum vaginatum</name>
    <name type="common">seashore paspalum</name>
    <dbReference type="NCBI Taxonomy" id="158149"/>
    <lineage>
        <taxon>Eukaryota</taxon>
        <taxon>Viridiplantae</taxon>
        <taxon>Streptophyta</taxon>
        <taxon>Embryophyta</taxon>
        <taxon>Tracheophyta</taxon>
        <taxon>Spermatophyta</taxon>
        <taxon>Magnoliopsida</taxon>
        <taxon>Liliopsida</taxon>
        <taxon>Poales</taxon>
        <taxon>Poaceae</taxon>
        <taxon>PACMAD clade</taxon>
        <taxon>Panicoideae</taxon>
        <taxon>Andropogonodae</taxon>
        <taxon>Paspaleae</taxon>
        <taxon>Paspalinae</taxon>
        <taxon>Paspalum</taxon>
    </lineage>
</organism>
<name>A0A9W8CCM6_9POAL</name>
<proteinExistence type="predicted"/>
<sequence>MVAQRQLDSSGPKMGEEKLIIRPEKARFVDILSMLCLRRPITSYACVEAGDQTAADIGSTPGDWFVALTQLIQKALAAL</sequence>
<dbReference type="EMBL" id="MU630208">
    <property type="protein sequence ID" value="KAJ1254274.1"/>
    <property type="molecule type" value="Genomic_DNA"/>
</dbReference>
<evidence type="ECO:0000313" key="1">
    <source>
        <dbReference type="EMBL" id="KAJ1254274.1"/>
    </source>
</evidence>
<dbReference type="OrthoDB" id="438440at2759"/>
<comment type="caution">
    <text evidence="1">The sequence shown here is derived from an EMBL/GenBank/DDBJ whole genome shotgun (WGS) entry which is preliminary data.</text>
</comment>
<keyword evidence="2" id="KW-1185">Reference proteome</keyword>
<dbReference type="Proteomes" id="UP001164776">
    <property type="component" value="Unassembled WGS sequence"/>
</dbReference>
<dbReference type="AlphaFoldDB" id="A0A9W8CCM6"/>